<evidence type="ECO:0000256" key="5">
    <source>
        <dbReference type="ARBA" id="ARBA00022989"/>
    </source>
</evidence>
<dbReference type="Gene3D" id="1.20.1560.10">
    <property type="entry name" value="ABC transporter type 1, transmembrane domain"/>
    <property type="match status" value="1"/>
</dbReference>
<name>A0ABS0N5V1_9SPHN</name>
<reference evidence="10 11" key="1">
    <citation type="submission" date="2020-11" db="EMBL/GenBank/DDBJ databases">
        <title>Erythrobacter sediminis sp. nov., a marine bacterium from a tidal flat of Garorim Bay.</title>
        <authorList>
            <person name="Kim D."/>
            <person name="Yoo Y."/>
            <person name="Kim J.-J."/>
        </authorList>
    </citation>
    <scope>NUCLEOTIDE SEQUENCE [LARGE SCALE GENOMIC DNA]</scope>
    <source>
        <strain evidence="10 11">JGD-13</strain>
    </source>
</reference>
<evidence type="ECO:0000256" key="3">
    <source>
        <dbReference type="ARBA" id="ARBA00022741"/>
    </source>
</evidence>
<dbReference type="PANTHER" id="PTHR24221:SF654">
    <property type="entry name" value="ATP-BINDING CASSETTE SUB-FAMILY B MEMBER 6"/>
    <property type="match status" value="1"/>
</dbReference>
<evidence type="ECO:0000313" key="11">
    <source>
        <dbReference type="Proteomes" id="UP000602442"/>
    </source>
</evidence>
<keyword evidence="11" id="KW-1185">Reference proteome</keyword>
<evidence type="ECO:0000313" key="10">
    <source>
        <dbReference type="EMBL" id="MBH5323156.1"/>
    </source>
</evidence>
<dbReference type="PROSITE" id="PS50893">
    <property type="entry name" value="ABC_TRANSPORTER_2"/>
    <property type="match status" value="1"/>
</dbReference>
<dbReference type="CDD" id="cd03228">
    <property type="entry name" value="ABCC_MRP_Like"/>
    <property type="match status" value="1"/>
</dbReference>
<comment type="caution">
    <text evidence="10">The sequence shown here is derived from an EMBL/GenBank/DDBJ whole genome shotgun (WGS) entry which is preliminary data.</text>
</comment>
<comment type="subcellular location">
    <subcellularLocation>
        <location evidence="1">Cell membrane</location>
        <topology evidence="1">Multi-pass membrane protein</topology>
    </subcellularLocation>
</comment>
<keyword evidence="2 7" id="KW-0812">Transmembrane</keyword>
<keyword evidence="3" id="KW-0547">Nucleotide-binding</keyword>
<dbReference type="GO" id="GO:0005524">
    <property type="term" value="F:ATP binding"/>
    <property type="evidence" value="ECO:0007669"/>
    <property type="project" value="UniProtKB-KW"/>
</dbReference>
<accession>A0ABS0N5V1</accession>
<dbReference type="InterPro" id="IPR036640">
    <property type="entry name" value="ABC1_TM_sf"/>
</dbReference>
<evidence type="ECO:0000259" key="9">
    <source>
        <dbReference type="PROSITE" id="PS50929"/>
    </source>
</evidence>
<dbReference type="Gene3D" id="3.40.50.300">
    <property type="entry name" value="P-loop containing nucleotide triphosphate hydrolases"/>
    <property type="match status" value="1"/>
</dbReference>
<dbReference type="Pfam" id="PF00664">
    <property type="entry name" value="ABC_membrane"/>
    <property type="match status" value="1"/>
</dbReference>
<dbReference type="RefSeq" id="WP_197921854.1">
    <property type="nucleotide sequence ID" value="NZ_CAWPTA010000008.1"/>
</dbReference>
<evidence type="ECO:0000256" key="6">
    <source>
        <dbReference type="ARBA" id="ARBA00023136"/>
    </source>
</evidence>
<feature type="transmembrane region" description="Helical" evidence="7">
    <location>
        <begin position="83"/>
        <end position="102"/>
    </location>
</feature>
<keyword evidence="5 7" id="KW-1133">Transmembrane helix</keyword>
<organism evidence="10 11">
    <name type="scientific">Aurantiacibacter sediminis</name>
    <dbReference type="NCBI Taxonomy" id="2793064"/>
    <lineage>
        <taxon>Bacteria</taxon>
        <taxon>Pseudomonadati</taxon>
        <taxon>Pseudomonadota</taxon>
        <taxon>Alphaproteobacteria</taxon>
        <taxon>Sphingomonadales</taxon>
        <taxon>Erythrobacteraceae</taxon>
        <taxon>Aurantiacibacter</taxon>
    </lineage>
</organism>
<dbReference type="PROSITE" id="PS00211">
    <property type="entry name" value="ABC_TRANSPORTER_1"/>
    <property type="match status" value="1"/>
</dbReference>
<dbReference type="Pfam" id="PF00005">
    <property type="entry name" value="ABC_tran"/>
    <property type="match status" value="1"/>
</dbReference>
<dbReference type="InterPro" id="IPR003439">
    <property type="entry name" value="ABC_transporter-like_ATP-bd"/>
</dbReference>
<sequence length="585" mass="62933">MAGKPSGGLRALLGAILSFAGPRLPATIAVVALAAVLEGVGLVLLLPVAETVFSQGSGSEGGLSGNLLSWLSNVGADTPLEQLLVMGSAFLLLIILRALVLMKRDVMMMQLAQGFVDHIRRGFFDRLAHADWPVIKRFRKSQLLNSITTNIGRLAVTMQFLSNGLVLSMMSLAYLVAAFVVSPVLGVALLGMIALGLVFAVIWMRRSHRLGRNLNRASRGVMHETTRFLEGMKAAKAARAEAELAERFAQSIAETRAISVQFVMQQSRLRNAVQVIAACFALIVLLVGFGIVGLSGGELLVMAAIVLRLAPNLVATFGGLQSIAHALPAFESIRALEAELDEAHRPWRSSAPLDNKNAVLPGGLLRLKDCRVEVQDDHGDPVTLVQSDQLEIAPGSLVHIGGPSGAGKSTLVEVIAGLHLPARGDVTWGDVSLNTETRRAWQSQIAFAPQEPFIFDGTVRENLLWPNCEASDELIREKLAEAEADRIVSALPDGLDEELLDGGARLSGGERQRLCLARALLRPARMFILDEATSAMDPQLERRIIGGLRERVGDRIILMVSHSLNAVQYADMRIAVSDGRARVAV</sequence>
<evidence type="ECO:0000256" key="7">
    <source>
        <dbReference type="SAM" id="Phobius"/>
    </source>
</evidence>
<dbReference type="PROSITE" id="PS50929">
    <property type="entry name" value="ABC_TM1F"/>
    <property type="match status" value="1"/>
</dbReference>
<protein>
    <submittedName>
        <fullName evidence="10">ABC transporter ATP-binding protein</fullName>
    </submittedName>
</protein>
<feature type="transmembrane region" description="Helical" evidence="7">
    <location>
        <begin position="160"/>
        <end position="181"/>
    </location>
</feature>
<dbReference type="SUPFAM" id="SSF90123">
    <property type="entry name" value="ABC transporter transmembrane region"/>
    <property type="match status" value="1"/>
</dbReference>
<dbReference type="SUPFAM" id="SSF52540">
    <property type="entry name" value="P-loop containing nucleoside triphosphate hydrolases"/>
    <property type="match status" value="1"/>
</dbReference>
<dbReference type="InterPro" id="IPR039421">
    <property type="entry name" value="Type_1_exporter"/>
</dbReference>
<feature type="transmembrane region" description="Helical" evidence="7">
    <location>
        <begin position="272"/>
        <end position="293"/>
    </location>
</feature>
<evidence type="ECO:0000256" key="4">
    <source>
        <dbReference type="ARBA" id="ARBA00022840"/>
    </source>
</evidence>
<keyword evidence="6 7" id="KW-0472">Membrane</keyword>
<keyword evidence="4 10" id="KW-0067">ATP-binding</keyword>
<dbReference type="InterPro" id="IPR027417">
    <property type="entry name" value="P-loop_NTPase"/>
</dbReference>
<evidence type="ECO:0000256" key="2">
    <source>
        <dbReference type="ARBA" id="ARBA00022692"/>
    </source>
</evidence>
<dbReference type="EMBL" id="JAEANY010000003">
    <property type="protein sequence ID" value="MBH5323156.1"/>
    <property type="molecule type" value="Genomic_DNA"/>
</dbReference>
<feature type="domain" description="ABC transporter" evidence="8">
    <location>
        <begin position="365"/>
        <end position="585"/>
    </location>
</feature>
<dbReference type="InterPro" id="IPR017871">
    <property type="entry name" value="ABC_transporter-like_CS"/>
</dbReference>
<feature type="domain" description="ABC transmembrane type-1" evidence="9">
    <location>
        <begin position="26"/>
        <end position="325"/>
    </location>
</feature>
<gene>
    <name evidence="10" type="ORF">I5L03_11235</name>
</gene>
<dbReference type="Proteomes" id="UP000602442">
    <property type="component" value="Unassembled WGS sequence"/>
</dbReference>
<dbReference type="PANTHER" id="PTHR24221">
    <property type="entry name" value="ATP-BINDING CASSETTE SUB-FAMILY B"/>
    <property type="match status" value="1"/>
</dbReference>
<feature type="transmembrane region" description="Helical" evidence="7">
    <location>
        <begin position="187"/>
        <end position="204"/>
    </location>
</feature>
<evidence type="ECO:0000259" key="8">
    <source>
        <dbReference type="PROSITE" id="PS50893"/>
    </source>
</evidence>
<dbReference type="InterPro" id="IPR003593">
    <property type="entry name" value="AAA+_ATPase"/>
</dbReference>
<evidence type="ECO:0000256" key="1">
    <source>
        <dbReference type="ARBA" id="ARBA00004651"/>
    </source>
</evidence>
<dbReference type="InterPro" id="IPR011527">
    <property type="entry name" value="ABC1_TM_dom"/>
</dbReference>
<proteinExistence type="predicted"/>
<dbReference type="SMART" id="SM00382">
    <property type="entry name" value="AAA"/>
    <property type="match status" value="1"/>
</dbReference>